<dbReference type="SFLD" id="SFLDS00003">
    <property type="entry name" value="Haloacid_Dehalogenase"/>
    <property type="match status" value="1"/>
</dbReference>
<dbReference type="InterPro" id="IPR036393">
    <property type="entry name" value="AceGlu_kinase-like_sf"/>
</dbReference>
<evidence type="ECO:0000256" key="4">
    <source>
        <dbReference type="ARBA" id="ARBA00010122"/>
    </source>
</evidence>
<keyword evidence="8 18" id="KW-0479">Metal-binding</keyword>
<dbReference type="InterPro" id="IPR018303">
    <property type="entry name" value="ATPase_P-typ_P_site"/>
</dbReference>
<feature type="transmembrane region" description="Helical" evidence="18">
    <location>
        <begin position="1102"/>
        <end position="1123"/>
    </location>
</feature>
<feature type="region of interest" description="Disordered" evidence="19">
    <location>
        <begin position="579"/>
        <end position="604"/>
    </location>
</feature>
<dbReference type="Gene3D" id="3.30.2130.10">
    <property type="entry name" value="VC0802-like"/>
    <property type="match status" value="1"/>
</dbReference>
<dbReference type="InterPro" id="IPR047821">
    <property type="entry name" value="P5B-type_ATPase"/>
</dbReference>
<feature type="transmembrane region" description="Helical" evidence="18">
    <location>
        <begin position="1612"/>
        <end position="1630"/>
    </location>
</feature>
<dbReference type="FunFam" id="1.20.1110.10:FF:000032">
    <property type="entry name" value="Cation-transporting ATPase"/>
    <property type="match status" value="1"/>
</dbReference>
<dbReference type="FunFam" id="3.30.2130.10:FF:000001">
    <property type="entry name" value="Bifunctional aspartokinase/homoserine dehydrogenase"/>
    <property type="match status" value="1"/>
</dbReference>
<dbReference type="NCBIfam" id="TIGR01494">
    <property type="entry name" value="ATPase_P-type"/>
    <property type="match status" value="1"/>
</dbReference>
<feature type="transmembrane region" description="Helical" evidence="18">
    <location>
        <begin position="1790"/>
        <end position="1808"/>
    </location>
</feature>
<dbReference type="FunFam" id="3.30.70.260:FF:000033">
    <property type="entry name" value="Aspartokinase"/>
    <property type="match status" value="1"/>
</dbReference>
<keyword evidence="14 18" id="KW-1133">Transmembrane helix</keyword>
<dbReference type="SUPFAM" id="SSF81660">
    <property type="entry name" value="Metal cation-transporting ATPase, ATP-binding domain N"/>
    <property type="match status" value="1"/>
</dbReference>
<evidence type="ECO:0000256" key="7">
    <source>
        <dbReference type="ARBA" id="ARBA00022692"/>
    </source>
</evidence>
<evidence type="ECO:0000256" key="18">
    <source>
        <dbReference type="RuleBase" id="RU362082"/>
    </source>
</evidence>
<dbReference type="PROSITE" id="PS51671">
    <property type="entry name" value="ACT"/>
    <property type="match status" value="1"/>
</dbReference>
<dbReference type="GO" id="GO:0015662">
    <property type="term" value="F:P-type ion transporter activity"/>
    <property type="evidence" value="ECO:0007669"/>
    <property type="project" value="InterPro"/>
</dbReference>
<dbReference type="PANTHER" id="PTHR45630:SF8">
    <property type="entry name" value="CATION-TRANSPORTING ATPASE"/>
    <property type="match status" value="1"/>
</dbReference>
<keyword evidence="13 18" id="KW-1278">Translocase</keyword>
<dbReference type="Pfam" id="PF00696">
    <property type="entry name" value="AA_kinase"/>
    <property type="match status" value="1"/>
</dbReference>
<keyword evidence="10" id="KW-0418">Kinase</keyword>
<evidence type="ECO:0000259" key="20">
    <source>
        <dbReference type="PROSITE" id="PS51671"/>
    </source>
</evidence>
<gene>
    <name evidence="21" type="ORF">BTJ68_12876</name>
</gene>
<dbReference type="GO" id="GO:0009088">
    <property type="term" value="P:threonine biosynthetic process"/>
    <property type="evidence" value="ECO:0007669"/>
    <property type="project" value="UniProtKB-ARBA"/>
</dbReference>
<dbReference type="Gene3D" id="2.70.150.10">
    <property type="entry name" value="Calcium-transporting ATPase, cytoplasmic transduction domain A"/>
    <property type="match status" value="1"/>
</dbReference>
<feature type="transmembrane region" description="Helical" evidence="18">
    <location>
        <begin position="882"/>
        <end position="902"/>
    </location>
</feature>
<dbReference type="NCBIfam" id="TIGR00657">
    <property type="entry name" value="asp_kinases"/>
    <property type="match status" value="1"/>
</dbReference>
<evidence type="ECO:0000256" key="2">
    <source>
        <dbReference type="ARBA" id="ARBA00004685"/>
    </source>
</evidence>
<dbReference type="InterPro" id="IPR036412">
    <property type="entry name" value="HAD-like_sf"/>
</dbReference>
<sequence length="1847" mass="205507">MEFPIVRREREAVEKKFGEDSGANGVIEDRIPHTQEKEIAGGANWVVQKFGGTSVGKFPTKIAEDIVLAGLNPPHNQRIAVVCSARSTGTKAEGTTNRLLRAARDVEAGSWNFANIVQTLRNDHLESLKVHFATASVSSEQQQEISTRYEGDVNAVCDHLLKVLESALFLKDVTSQTMDMVMSVGEKLSCLYMTALLQTRGLSAVYVDLSEAIEPSSQLGLKGLNEQFYRDLATLFGEKVREAVGDDEKCVPVITGYFGRVPPPGLLDQIGRGYTDLCAALISVGLRARELQIWKEVDGIFTADPRKVPTARLLPSVTPSEAAELTFYGSEVIHPFTMDQVIRAGIPVRIKNVMNPRNAGTVILPERDESGELGGKKRPGVFRNRSVSNLIGEAKGPKRPTAVTIKPNITVLNVHSKKRTRAHGFLMSIFSTLDRHGLSVDLISSSEVHVSMALHSEYALLSGSGPDELSIESESLQNAVNDLTQTGLGCDVDLVPSMAIISLVGRQLRSMVGISGKFFSTLGENGINIEMISQGASEINISCVIEEREANRALNVVHTNLFTFLDKEEVEIELGAMGRANSSNSTPQLGGGGGSRNTSIDGDEWQRRRSAMYRRESNLSEASFIQDVDMAQDEMFSGPMSESVPTATSAFASRTRSRADSTASFTFYEEDRDFDSSEEMPEEALVLDEADELERGESLDDADGDMMMLDHGLGYLLLRWLPNWYVKLVGKSTPLEKCDWVVVENQWNEMMVVELKKEEFGQSLSAVFGFNERSKYREYDEDDDPIMDELKILDYRYIRFCYHPLKDKFVLGSTWKDPAWTDIAAVRSGIDSEEQESRMSIFGPNAIDIEQKTTSQLLVDEAFHPFYVFQIASLILWSMDSYYYYAACILIISVVSITSTLIETKATMKRLREISRFECDIRVLRGGFWRYVESSELVPGDVYEITDPNLDQLPCDSLLLSGDCIVNESMLTGESVPVSKTPAVDDTIEMLNLSASSIHPDVAKHMLFAGTKIIRARRPQDDKSDEAAAVALVVRTGFNTTKGALVRSMLFPKPSGFKFYRDSFRYISVMGMIAGIGFIASLFNFIRLGLAPHLIVVRALDLITIVVPPALPATLTIGTNFALQRLKSKLIFCISPQRVNVGGKLDVMCFDKTGTLTEDGLDVLGVRVVSRPANRFSDILSDSTELLPGATYERDPTVDYNANKAILYTMATCHSLRVVDDEFIGDPLDLKMFEFTRWQFEEGSERPAVDDEEEDKSLTPSVARPPPGMEFDLDEGQDSPNSRRPIELGVLKSFEFVSQLRRASVVVRQFGEKSGDVYVKGAPEAMKDICRPDSFPADYDELLAYYTHRGFRVIACATKHIFKLNWLKVQKMKREEAESNLEFAGFIIFENKLKEQTTDIIEELTEANIRTVMCTGDNILTAISVARECGVVDRTAHCFVPHFVEGNAHMPLSKLAWESVDNPVYQLDENTLKPLPPPAEHDSSLPYDISNLRNYSVAVTGDVFRWMIDYASPKVLNEMLVVGQVYARMSPDEKAELIDKLQSIDYCAGFCGDGANDCGALKAADVGISLSEAEASVAAPFTSRVFDISCVPEVIREGRAALVTSFSCFKYMSLYSAIQFTSVSFLYASASNLGDFQFLYIDLLLILPIAIFMGWTGPYQELSKKRPTASLVSRKVLTPLIGQILLVILTQLVGWLVVRQQPWYQPPVLDKEHSNSENSENSTLFLLSCYQYILSAVVLSVGPPFRQSMAHNLPFVVTMGVALAISSYMLFDPAPWLASLMELTWMSVNFRIFVLVLGIGFFACSYLAEKQVFPRLARWIGRVSQRIRGKVKKRKTYKVILEEMKMQ</sequence>
<dbReference type="GO" id="GO:0016887">
    <property type="term" value="F:ATP hydrolysis activity"/>
    <property type="evidence" value="ECO:0007669"/>
    <property type="project" value="InterPro"/>
</dbReference>
<evidence type="ECO:0000256" key="11">
    <source>
        <dbReference type="ARBA" id="ARBA00022840"/>
    </source>
</evidence>
<dbReference type="PROSITE" id="PS00324">
    <property type="entry name" value="ASPARTOKINASE"/>
    <property type="match status" value="1"/>
</dbReference>
<keyword evidence="11 18" id="KW-0067">ATP-binding</keyword>
<keyword evidence="5" id="KW-0597">Phosphoprotein</keyword>
<dbReference type="GO" id="GO:0046872">
    <property type="term" value="F:metal ion binding"/>
    <property type="evidence" value="ECO:0007669"/>
    <property type="project" value="UniProtKB-UniRule"/>
</dbReference>
<keyword evidence="9 18" id="KW-0547">Nucleotide-binding</keyword>
<comment type="pathway">
    <text evidence="2">Mycotoxin biosynthesis.</text>
</comment>
<name>A0A1Z5SV14_HORWE</name>
<dbReference type="SUPFAM" id="SSF81653">
    <property type="entry name" value="Calcium ATPase, transduction domain A"/>
    <property type="match status" value="1"/>
</dbReference>
<accession>A0A1Z5SV14</accession>
<dbReference type="FunFam" id="3.40.1110.10:FF:000057">
    <property type="entry name" value="Cation-transporting ATPase"/>
    <property type="match status" value="1"/>
</dbReference>
<feature type="transmembrane region" description="Helical" evidence="18">
    <location>
        <begin position="1636"/>
        <end position="1655"/>
    </location>
</feature>
<dbReference type="GO" id="GO:0004072">
    <property type="term" value="F:aspartate kinase activity"/>
    <property type="evidence" value="ECO:0007669"/>
    <property type="project" value="UniProtKB-EC"/>
</dbReference>
<dbReference type="InterPro" id="IPR059000">
    <property type="entry name" value="ATPase_P-type_domA"/>
</dbReference>
<dbReference type="InterPro" id="IPR001048">
    <property type="entry name" value="Asp/Glu/Uridylate_kinase"/>
</dbReference>
<feature type="transmembrane region" description="Helical" evidence="18">
    <location>
        <begin position="1753"/>
        <end position="1770"/>
    </location>
</feature>
<keyword evidence="22" id="KW-1185">Reference proteome</keyword>
<dbReference type="OrthoDB" id="48943at2759"/>
<keyword evidence="12 18" id="KW-0460">Magnesium</keyword>
<dbReference type="FunFam" id="2.70.150.10:FF:000119">
    <property type="entry name" value="Cation-transporting ATPase"/>
    <property type="match status" value="1"/>
</dbReference>
<dbReference type="InterPro" id="IPR054352">
    <property type="entry name" value="ACT_Aspartokinase"/>
</dbReference>
<dbReference type="GO" id="GO:0019829">
    <property type="term" value="F:ATPase-coupled monoatomic cation transmembrane transporter activity"/>
    <property type="evidence" value="ECO:0007669"/>
    <property type="project" value="UniProtKB-UniRule"/>
</dbReference>
<dbReference type="NCBIfam" id="TIGR01657">
    <property type="entry name" value="P-ATPase-V"/>
    <property type="match status" value="1"/>
</dbReference>
<dbReference type="SFLD" id="SFLDF00027">
    <property type="entry name" value="p-type_atpase"/>
    <property type="match status" value="1"/>
</dbReference>
<dbReference type="GO" id="GO:0009090">
    <property type="term" value="P:homoserine biosynthetic process"/>
    <property type="evidence" value="ECO:0007669"/>
    <property type="project" value="UniProtKB-ARBA"/>
</dbReference>
<keyword evidence="7 18" id="KW-0812">Transmembrane</keyword>
<dbReference type="Gene3D" id="3.40.50.1000">
    <property type="entry name" value="HAD superfamily/HAD-like"/>
    <property type="match status" value="1"/>
</dbReference>
<evidence type="ECO:0000256" key="13">
    <source>
        <dbReference type="ARBA" id="ARBA00022967"/>
    </source>
</evidence>
<dbReference type="FunCoup" id="A0A1Z5SV14">
    <property type="interactions" value="590"/>
</dbReference>
<evidence type="ECO:0000256" key="14">
    <source>
        <dbReference type="ARBA" id="ARBA00022989"/>
    </source>
</evidence>
<dbReference type="InterPro" id="IPR008250">
    <property type="entry name" value="ATPase_P-typ_transduc_dom_A_sf"/>
</dbReference>
<evidence type="ECO:0000256" key="6">
    <source>
        <dbReference type="ARBA" id="ARBA00022679"/>
    </source>
</evidence>
<comment type="catalytic activity">
    <reaction evidence="17 18">
        <text>ATP + H2O = ADP + phosphate + H(+)</text>
        <dbReference type="Rhea" id="RHEA:13065"/>
        <dbReference type="ChEBI" id="CHEBI:15377"/>
        <dbReference type="ChEBI" id="CHEBI:15378"/>
        <dbReference type="ChEBI" id="CHEBI:30616"/>
        <dbReference type="ChEBI" id="CHEBI:43474"/>
        <dbReference type="ChEBI" id="CHEBI:456216"/>
    </reaction>
</comment>
<evidence type="ECO:0000256" key="12">
    <source>
        <dbReference type="ARBA" id="ARBA00022842"/>
    </source>
</evidence>
<dbReference type="GO" id="GO:0005524">
    <property type="term" value="F:ATP binding"/>
    <property type="evidence" value="ECO:0007669"/>
    <property type="project" value="UniProtKB-UniRule"/>
</dbReference>
<dbReference type="GO" id="GO:0071266">
    <property type="term" value="P:'de novo' L-methionine biosynthetic process"/>
    <property type="evidence" value="ECO:0007669"/>
    <property type="project" value="UniProtKB-ARBA"/>
</dbReference>
<keyword evidence="6" id="KW-0808">Transferase</keyword>
<comment type="similarity">
    <text evidence="3 18">Belongs to the cation transport ATPase (P-type) (TC 3.A.3) family. Type V subfamily.</text>
</comment>
<evidence type="ECO:0000313" key="22">
    <source>
        <dbReference type="Proteomes" id="UP000194280"/>
    </source>
</evidence>
<dbReference type="InterPro" id="IPR023298">
    <property type="entry name" value="ATPase_P-typ_TM_dom_sf"/>
</dbReference>
<dbReference type="SUPFAM" id="SSF56784">
    <property type="entry name" value="HAD-like"/>
    <property type="match status" value="1"/>
</dbReference>
<evidence type="ECO:0000256" key="8">
    <source>
        <dbReference type="ARBA" id="ARBA00022723"/>
    </source>
</evidence>
<protein>
    <recommendedName>
        <fullName evidence="18">Cation-transporting ATPase</fullName>
        <ecNumber evidence="18">7.2.2.-</ecNumber>
    </recommendedName>
</protein>
<proteinExistence type="inferred from homology"/>
<dbReference type="CDD" id="cd07542">
    <property type="entry name" value="P-type_ATPase_cation"/>
    <property type="match status" value="1"/>
</dbReference>
<evidence type="ECO:0000256" key="1">
    <source>
        <dbReference type="ARBA" id="ARBA00004141"/>
    </source>
</evidence>
<dbReference type="InterPro" id="IPR045865">
    <property type="entry name" value="ACT-like_dom_sf"/>
</dbReference>
<dbReference type="Gene3D" id="3.40.1110.10">
    <property type="entry name" value="Calcium-transporting ATPase, cytoplasmic domain N"/>
    <property type="match status" value="1"/>
</dbReference>
<dbReference type="Pfam" id="PF00122">
    <property type="entry name" value="E1-E2_ATPase"/>
    <property type="match status" value="1"/>
</dbReference>
<dbReference type="Proteomes" id="UP000194280">
    <property type="component" value="Unassembled WGS sequence"/>
</dbReference>
<evidence type="ECO:0000256" key="15">
    <source>
        <dbReference type="ARBA" id="ARBA00023136"/>
    </source>
</evidence>
<dbReference type="PRINTS" id="PR00119">
    <property type="entry name" value="CATATPASE"/>
</dbReference>
<dbReference type="PROSITE" id="PS00154">
    <property type="entry name" value="ATPASE_E1_E2"/>
    <property type="match status" value="1"/>
</dbReference>
<feature type="transmembrane region" description="Helical" evidence="18">
    <location>
        <begin position="1676"/>
        <end position="1698"/>
    </location>
</feature>
<dbReference type="InterPro" id="IPR047819">
    <property type="entry name" value="P5A-ATPase_N"/>
</dbReference>
<dbReference type="Gene3D" id="3.40.1160.10">
    <property type="entry name" value="Acetylglutamate kinase-like"/>
    <property type="match status" value="1"/>
</dbReference>
<dbReference type="FunFam" id="3.40.1160.10:FF:000023">
    <property type="entry name" value="Probable aspartokinase"/>
    <property type="match status" value="1"/>
</dbReference>
<dbReference type="SUPFAM" id="SSF55021">
    <property type="entry name" value="ACT-like"/>
    <property type="match status" value="2"/>
</dbReference>
<feature type="region of interest" description="Disordered" evidence="19">
    <location>
        <begin position="1244"/>
        <end position="1282"/>
    </location>
</feature>
<dbReference type="VEuPathDB" id="FungiDB:BTJ68_12876"/>
<dbReference type="STRING" id="1157616.A0A1Z5SV14"/>
<dbReference type="FunFam" id="3.40.50.1000:FF:000068">
    <property type="entry name" value="Cation-transporting ATPase"/>
    <property type="match status" value="1"/>
</dbReference>
<dbReference type="InterPro" id="IPR006544">
    <property type="entry name" value="P-type_TPase_V"/>
</dbReference>
<evidence type="ECO:0000256" key="17">
    <source>
        <dbReference type="ARBA" id="ARBA00049360"/>
    </source>
</evidence>
<dbReference type="InterPro" id="IPR018042">
    <property type="entry name" value="Aspartate_kinase_CS"/>
</dbReference>
<dbReference type="Pfam" id="PF22468">
    <property type="entry name" value="ACT_9"/>
    <property type="match status" value="1"/>
</dbReference>
<comment type="caution">
    <text evidence="21">The sequence shown here is derived from an EMBL/GenBank/DDBJ whole genome shotgun (WGS) entry which is preliminary data.</text>
</comment>
<feature type="transmembrane region" description="Helical" evidence="18">
    <location>
        <begin position="1066"/>
        <end position="1090"/>
    </location>
</feature>
<dbReference type="GO" id="GO:0006874">
    <property type="term" value="P:intracellular calcium ion homeostasis"/>
    <property type="evidence" value="ECO:0007669"/>
    <property type="project" value="TreeGrafter"/>
</dbReference>
<dbReference type="InterPro" id="IPR023214">
    <property type="entry name" value="HAD_sf"/>
</dbReference>
<dbReference type="PANTHER" id="PTHR45630">
    <property type="entry name" value="CATION-TRANSPORTING ATPASE-RELATED"/>
    <property type="match status" value="1"/>
</dbReference>
<dbReference type="SUPFAM" id="SSF81665">
    <property type="entry name" value="Calcium ATPase, transmembrane domain M"/>
    <property type="match status" value="1"/>
</dbReference>
<comment type="catalytic activity">
    <reaction evidence="16">
        <text>L-aspartate + ATP = 4-phospho-L-aspartate + ADP</text>
        <dbReference type="Rhea" id="RHEA:23776"/>
        <dbReference type="ChEBI" id="CHEBI:29991"/>
        <dbReference type="ChEBI" id="CHEBI:30616"/>
        <dbReference type="ChEBI" id="CHEBI:57535"/>
        <dbReference type="ChEBI" id="CHEBI:456216"/>
        <dbReference type="EC" id="2.7.2.4"/>
    </reaction>
</comment>
<evidence type="ECO:0000256" key="5">
    <source>
        <dbReference type="ARBA" id="ARBA00022553"/>
    </source>
</evidence>
<dbReference type="SFLD" id="SFLDG00002">
    <property type="entry name" value="C1.7:_P-type_atpase_like"/>
    <property type="match status" value="1"/>
</dbReference>
<feature type="domain" description="ACT" evidence="20">
    <location>
        <begin position="503"/>
        <end position="575"/>
    </location>
</feature>
<evidence type="ECO:0000256" key="9">
    <source>
        <dbReference type="ARBA" id="ARBA00022741"/>
    </source>
</evidence>
<dbReference type="InterPro" id="IPR002912">
    <property type="entry name" value="ACT_dom"/>
</dbReference>
<dbReference type="InterPro" id="IPR001757">
    <property type="entry name" value="P_typ_ATPase"/>
</dbReference>
<dbReference type="InParanoid" id="A0A1Z5SV14"/>
<evidence type="ECO:0000256" key="10">
    <source>
        <dbReference type="ARBA" id="ARBA00022777"/>
    </source>
</evidence>
<evidence type="ECO:0000256" key="16">
    <source>
        <dbReference type="ARBA" id="ARBA00047872"/>
    </source>
</evidence>
<comment type="subcellular location">
    <subcellularLocation>
        <location evidence="1 18">Membrane</location>
        <topology evidence="1 18">Multi-pass membrane protein</topology>
    </subcellularLocation>
</comment>
<dbReference type="GO" id="GO:0016020">
    <property type="term" value="C:membrane"/>
    <property type="evidence" value="ECO:0007669"/>
    <property type="project" value="UniProtKB-SubCell"/>
</dbReference>
<dbReference type="EMBL" id="MUNK01000239">
    <property type="protein sequence ID" value="OTA24557.1"/>
    <property type="molecule type" value="Genomic_DNA"/>
</dbReference>
<dbReference type="InterPro" id="IPR044492">
    <property type="entry name" value="P_typ_ATPase_HD_dom"/>
</dbReference>
<reference evidence="21 22" key="1">
    <citation type="submission" date="2017-01" db="EMBL/GenBank/DDBJ databases">
        <title>The recent genome duplication of the halophilic yeast Hortaea werneckii: insights from long-read sequencing.</title>
        <authorList>
            <person name="Sinha S."/>
            <person name="Flibotte S."/>
            <person name="Neira M."/>
            <person name="Lenassi M."/>
            <person name="Gostincar C."/>
            <person name="Stajich J.E."/>
            <person name="Nislow C.E."/>
        </authorList>
    </citation>
    <scope>NUCLEOTIDE SEQUENCE [LARGE SCALE GENOMIC DNA]</scope>
    <source>
        <strain evidence="21 22">EXF-2000</strain>
    </source>
</reference>
<dbReference type="InterPro" id="IPR023299">
    <property type="entry name" value="ATPase_P-typ_cyto_dom_N"/>
</dbReference>
<feature type="transmembrane region" description="Helical" evidence="18">
    <location>
        <begin position="1723"/>
        <end position="1741"/>
    </location>
</feature>
<keyword evidence="15 18" id="KW-0472">Membrane</keyword>
<comment type="similarity">
    <text evidence="4">Belongs to the aspartokinase family.</text>
</comment>
<evidence type="ECO:0000256" key="3">
    <source>
        <dbReference type="ARBA" id="ARBA00006000"/>
    </source>
</evidence>
<organism evidence="21 22">
    <name type="scientific">Hortaea werneckii EXF-2000</name>
    <dbReference type="NCBI Taxonomy" id="1157616"/>
    <lineage>
        <taxon>Eukaryota</taxon>
        <taxon>Fungi</taxon>
        <taxon>Dikarya</taxon>
        <taxon>Ascomycota</taxon>
        <taxon>Pezizomycotina</taxon>
        <taxon>Dothideomycetes</taxon>
        <taxon>Dothideomycetidae</taxon>
        <taxon>Mycosphaerellales</taxon>
        <taxon>Teratosphaeriaceae</taxon>
        <taxon>Hortaea</taxon>
    </lineage>
</organism>
<evidence type="ECO:0000256" key="19">
    <source>
        <dbReference type="SAM" id="MobiDB-lite"/>
    </source>
</evidence>
<dbReference type="InterPro" id="IPR001341">
    <property type="entry name" value="Asp_kinase"/>
</dbReference>
<dbReference type="EC" id="7.2.2.-" evidence="18"/>
<dbReference type="Pfam" id="PF12409">
    <property type="entry name" value="P5-ATPase"/>
    <property type="match status" value="1"/>
</dbReference>
<dbReference type="SUPFAM" id="SSF53633">
    <property type="entry name" value="Carbamate kinase-like"/>
    <property type="match status" value="1"/>
</dbReference>
<evidence type="ECO:0000313" key="21">
    <source>
        <dbReference type="EMBL" id="OTA24557.1"/>
    </source>
</evidence>